<name>X1B8C8_9ZZZZ</name>
<evidence type="ECO:0000313" key="1">
    <source>
        <dbReference type="EMBL" id="GAG77547.1"/>
    </source>
</evidence>
<dbReference type="EMBL" id="BART01009527">
    <property type="protein sequence ID" value="GAG77547.1"/>
    <property type="molecule type" value="Genomic_DNA"/>
</dbReference>
<feature type="non-terminal residue" evidence="1">
    <location>
        <position position="250"/>
    </location>
</feature>
<proteinExistence type="predicted"/>
<accession>X1B8C8</accession>
<dbReference type="AlphaFoldDB" id="X1B8C8"/>
<organism evidence="1">
    <name type="scientific">marine sediment metagenome</name>
    <dbReference type="NCBI Taxonomy" id="412755"/>
    <lineage>
        <taxon>unclassified sequences</taxon>
        <taxon>metagenomes</taxon>
        <taxon>ecological metagenomes</taxon>
    </lineage>
</organism>
<protein>
    <submittedName>
        <fullName evidence="1">Uncharacterized protein</fullName>
    </submittedName>
</protein>
<comment type="caution">
    <text evidence="1">The sequence shown here is derived from an EMBL/GenBank/DDBJ whole genome shotgun (WGS) entry which is preliminary data.</text>
</comment>
<sequence>MSNSDTDSTQPTLAEIKAKLPCSDTAPMTMTFNRKEKKVHSLHVTDHAPSKLISHLRESLKYNYRIVVAVPSNSMVDAVKELLDNAGLTSDKEIIFSICKTERYIFLKKRGITFEPREDRPPWPCDDSESQHNSDLRKKAKESALFRAQLASGVSTSVFNRDYPDAIQITIMVHAVLFHSLRLIELEESNASVIMFKPGINDFQNDRCVKVTNLRKGQVAEFRERPDRYKYPELLAYLDVDYIVESNMVI</sequence>
<reference evidence="1" key="1">
    <citation type="journal article" date="2014" name="Front. Microbiol.">
        <title>High frequency of phylogenetically diverse reductive dehalogenase-homologous genes in deep subseafloor sedimentary metagenomes.</title>
        <authorList>
            <person name="Kawai M."/>
            <person name="Futagami T."/>
            <person name="Toyoda A."/>
            <person name="Takaki Y."/>
            <person name="Nishi S."/>
            <person name="Hori S."/>
            <person name="Arai W."/>
            <person name="Tsubouchi T."/>
            <person name="Morono Y."/>
            <person name="Uchiyama I."/>
            <person name="Ito T."/>
            <person name="Fujiyama A."/>
            <person name="Inagaki F."/>
            <person name="Takami H."/>
        </authorList>
    </citation>
    <scope>NUCLEOTIDE SEQUENCE</scope>
    <source>
        <strain evidence="1">Expedition CK06-06</strain>
    </source>
</reference>
<gene>
    <name evidence="1" type="ORF">S01H4_21084</name>
</gene>